<dbReference type="InterPro" id="IPR007052">
    <property type="entry name" value="CS_dom"/>
</dbReference>
<dbReference type="InterPro" id="IPR008978">
    <property type="entry name" value="HSP20-like_chaperone"/>
</dbReference>
<dbReference type="SUPFAM" id="SSF49764">
    <property type="entry name" value="HSP20-like chaperones"/>
    <property type="match status" value="1"/>
</dbReference>
<dbReference type="Proteomes" id="UP000322245">
    <property type="component" value="Unassembled WGS sequence"/>
</dbReference>
<dbReference type="EMBL" id="NIDF01000050">
    <property type="protein sequence ID" value="TYJ54902.1"/>
    <property type="molecule type" value="Genomic_DNA"/>
</dbReference>
<proteinExistence type="inferred from homology"/>
<dbReference type="PANTHER" id="PTHR22932">
    <property type="entry name" value="TELOMERASE-BINDING PROTEIN P23 HSP90 CO-CHAPERONE"/>
    <property type="match status" value="1"/>
</dbReference>
<feature type="region of interest" description="Disordered" evidence="2">
    <location>
        <begin position="121"/>
        <end position="163"/>
    </location>
</feature>
<dbReference type="InterPro" id="IPR045250">
    <property type="entry name" value="p23-like"/>
</dbReference>
<evidence type="ECO:0000313" key="5">
    <source>
        <dbReference type="Proteomes" id="UP000322245"/>
    </source>
</evidence>
<organism evidence="4 5">
    <name type="scientific">Cryptococcus floricola</name>
    <dbReference type="NCBI Taxonomy" id="2591691"/>
    <lineage>
        <taxon>Eukaryota</taxon>
        <taxon>Fungi</taxon>
        <taxon>Dikarya</taxon>
        <taxon>Basidiomycota</taxon>
        <taxon>Agaricomycotina</taxon>
        <taxon>Tremellomycetes</taxon>
        <taxon>Tremellales</taxon>
        <taxon>Cryptococcaceae</taxon>
        <taxon>Cryptococcus</taxon>
    </lineage>
</organism>
<evidence type="ECO:0000259" key="3">
    <source>
        <dbReference type="PROSITE" id="PS51203"/>
    </source>
</evidence>
<comment type="similarity">
    <text evidence="1">Belongs to the p23/wos2 family.</text>
</comment>
<dbReference type="GO" id="GO:0051087">
    <property type="term" value="F:protein-folding chaperone binding"/>
    <property type="evidence" value="ECO:0007669"/>
    <property type="project" value="TreeGrafter"/>
</dbReference>
<feature type="compositionally biased region" description="Acidic residues" evidence="2">
    <location>
        <begin position="124"/>
        <end position="135"/>
    </location>
</feature>
<sequence length="248" mass="26239">MAPLHPEITWAQRSSESEPEKNVIYFTINTPDIQGEPKFDIKPTEISFNAKAGDASKGIPEKEFAFDLQLWDEIIPEETKKLITSRAVVLTLRKKENKAEYWTRLTKEKPNRNWIKTDFSKWVDEDEQDEAEEPSGLEGSQGMGGPPGMGAPPGAGGMDFASMMQGMGGGGGGGGMPDLASMMGGAGGAGGPGGMDFSKLMEQMGGAGGGAGAPDLNFGDDDDIDDSEEPTEAKKGDASGVESLDDVE</sequence>
<dbReference type="GO" id="GO:0005829">
    <property type="term" value="C:cytosol"/>
    <property type="evidence" value="ECO:0007669"/>
    <property type="project" value="TreeGrafter"/>
</dbReference>
<keyword evidence="5" id="KW-1185">Reference proteome</keyword>
<dbReference type="GO" id="GO:0051879">
    <property type="term" value="F:Hsp90 protein binding"/>
    <property type="evidence" value="ECO:0007669"/>
    <property type="project" value="InterPro"/>
</dbReference>
<evidence type="ECO:0000313" key="4">
    <source>
        <dbReference type="EMBL" id="TYJ54902.1"/>
    </source>
</evidence>
<dbReference type="PANTHER" id="PTHR22932:SF1">
    <property type="entry name" value="CO-CHAPERONE PROTEIN DAF-41"/>
    <property type="match status" value="1"/>
</dbReference>
<dbReference type="Pfam" id="PF04969">
    <property type="entry name" value="CS"/>
    <property type="match status" value="1"/>
</dbReference>
<dbReference type="GO" id="GO:0005634">
    <property type="term" value="C:nucleus"/>
    <property type="evidence" value="ECO:0007669"/>
    <property type="project" value="TreeGrafter"/>
</dbReference>
<dbReference type="PROSITE" id="PS51203">
    <property type="entry name" value="CS"/>
    <property type="match status" value="1"/>
</dbReference>
<evidence type="ECO:0000256" key="1">
    <source>
        <dbReference type="ARBA" id="ARBA00025733"/>
    </source>
</evidence>
<feature type="compositionally biased region" description="Gly residues" evidence="2">
    <location>
        <begin position="139"/>
        <end position="157"/>
    </location>
</feature>
<dbReference type="CDD" id="cd06465">
    <property type="entry name" value="p23_hB-ind1_like"/>
    <property type="match status" value="1"/>
</dbReference>
<gene>
    <name evidence="4" type="ORF">B9479_004410</name>
</gene>
<comment type="caution">
    <text evidence="4">The sequence shown here is derived from an EMBL/GenBank/DDBJ whole genome shotgun (WGS) entry which is preliminary data.</text>
</comment>
<feature type="domain" description="CS" evidence="3">
    <location>
        <begin position="3"/>
        <end position="106"/>
    </location>
</feature>
<dbReference type="AlphaFoldDB" id="A0A5D3AVM6"/>
<accession>A0A5D3AVM6</accession>
<dbReference type="FunFam" id="2.60.40.790:FF:000101">
    <property type="entry name" value="Wos2 protein (P21), putative"/>
    <property type="match status" value="1"/>
</dbReference>
<name>A0A5D3AVM6_9TREE</name>
<protein>
    <recommendedName>
        <fullName evidence="3">CS domain-containing protein</fullName>
    </recommendedName>
</protein>
<reference evidence="4 5" key="1">
    <citation type="submission" date="2017-05" db="EMBL/GenBank/DDBJ databases">
        <title>The Genome Sequence of Tsuchiyaea wingfieldii DSM 27421.</title>
        <authorList>
            <person name="Cuomo C."/>
            <person name="Passer A."/>
            <person name="Billmyre B."/>
            <person name="Heitman J."/>
        </authorList>
    </citation>
    <scope>NUCLEOTIDE SEQUENCE [LARGE SCALE GENOMIC DNA]</scope>
    <source>
        <strain evidence="4 5">DSM 27421</strain>
    </source>
</reference>
<dbReference type="GO" id="GO:0006457">
    <property type="term" value="P:protein folding"/>
    <property type="evidence" value="ECO:0007669"/>
    <property type="project" value="TreeGrafter"/>
</dbReference>
<feature type="region of interest" description="Disordered" evidence="2">
    <location>
        <begin position="188"/>
        <end position="248"/>
    </location>
</feature>
<dbReference type="GO" id="GO:0051131">
    <property type="term" value="P:chaperone-mediated protein complex assembly"/>
    <property type="evidence" value="ECO:0007669"/>
    <property type="project" value="TreeGrafter"/>
</dbReference>
<dbReference type="Gene3D" id="2.60.40.790">
    <property type="match status" value="1"/>
</dbReference>
<evidence type="ECO:0000256" key="2">
    <source>
        <dbReference type="SAM" id="MobiDB-lite"/>
    </source>
</evidence>
<feature type="compositionally biased region" description="Acidic residues" evidence="2">
    <location>
        <begin position="218"/>
        <end position="230"/>
    </location>
</feature>